<organism evidence="2 3">
    <name type="scientific">Stylosanthes scabra</name>
    <dbReference type="NCBI Taxonomy" id="79078"/>
    <lineage>
        <taxon>Eukaryota</taxon>
        <taxon>Viridiplantae</taxon>
        <taxon>Streptophyta</taxon>
        <taxon>Embryophyta</taxon>
        <taxon>Tracheophyta</taxon>
        <taxon>Spermatophyta</taxon>
        <taxon>Magnoliopsida</taxon>
        <taxon>eudicotyledons</taxon>
        <taxon>Gunneridae</taxon>
        <taxon>Pentapetalae</taxon>
        <taxon>rosids</taxon>
        <taxon>fabids</taxon>
        <taxon>Fabales</taxon>
        <taxon>Fabaceae</taxon>
        <taxon>Papilionoideae</taxon>
        <taxon>50 kb inversion clade</taxon>
        <taxon>dalbergioids sensu lato</taxon>
        <taxon>Dalbergieae</taxon>
        <taxon>Pterocarpus clade</taxon>
        <taxon>Stylosanthes</taxon>
    </lineage>
</organism>
<gene>
    <name evidence="2" type="ORF">PIB30_008937</name>
</gene>
<evidence type="ECO:0000256" key="1">
    <source>
        <dbReference type="SAM" id="MobiDB-lite"/>
    </source>
</evidence>
<comment type="caution">
    <text evidence="2">The sequence shown here is derived from an EMBL/GenBank/DDBJ whole genome shotgun (WGS) entry which is preliminary data.</text>
</comment>
<protein>
    <submittedName>
        <fullName evidence="2">Uncharacterized protein</fullName>
    </submittedName>
</protein>
<proteinExistence type="predicted"/>
<accession>A0ABU6R5N5</accession>
<reference evidence="2 3" key="1">
    <citation type="journal article" date="2023" name="Plants (Basel)">
        <title>Bridging the Gap: Combining Genomics and Transcriptomics Approaches to Understand Stylosanthes scabra, an Orphan Legume from the Brazilian Caatinga.</title>
        <authorList>
            <person name="Ferreira-Neto J.R.C."/>
            <person name="da Silva M.D."/>
            <person name="Binneck E."/>
            <person name="de Melo N.F."/>
            <person name="da Silva R.H."/>
            <person name="de Melo A.L.T.M."/>
            <person name="Pandolfi V."/>
            <person name="Bustamante F.O."/>
            <person name="Brasileiro-Vidal A.C."/>
            <person name="Benko-Iseppon A.M."/>
        </authorList>
    </citation>
    <scope>NUCLEOTIDE SEQUENCE [LARGE SCALE GENOMIC DNA]</scope>
    <source>
        <tissue evidence="2">Leaves</tissue>
    </source>
</reference>
<dbReference type="EMBL" id="JASCZI010030228">
    <property type="protein sequence ID" value="MED6119128.1"/>
    <property type="molecule type" value="Genomic_DNA"/>
</dbReference>
<evidence type="ECO:0000313" key="2">
    <source>
        <dbReference type="EMBL" id="MED6119128.1"/>
    </source>
</evidence>
<feature type="compositionally biased region" description="Polar residues" evidence="1">
    <location>
        <begin position="1"/>
        <end position="10"/>
    </location>
</feature>
<feature type="compositionally biased region" description="Basic and acidic residues" evidence="1">
    <location>
        <begin position="89"/>
        <end position="101"/>
    </location>
</feature>
<evidence type="ECO:0000313" key="3">
    <source>
        <dbReference type="Proteomes" id="UP001341840"/>
    </source>
</evidence>
<keyword evidence="3" id="KW-1185">Reference proteome</keyword>
<feature type="region of interest" description="Disordered" evidence="1">
    <location>
        <begin position="1"/>
        <end position="120"/>
    </location>
</feature>
<feature type="compositionally biased region" description="Polar residues" evidence="1">
    <location>
        <begin position="43"/>
        <end position="60"/>
    </location>
</feature>
<sequence length="144" mass="16188">MGQIKSQAQEDSWDTRKWKAEDKVRADVIQNDTSKSGDWDTKANPSKARTNSSWGNNNNKVDSKVRDDVTPVENTWGHKSENTNVNQNKEIESSWDVKKPVENSSWGRPKSQEDRSGSPCTIGHVCLEVLYAATDRLIVDGRPS</sequence>
<dbReference type="Proteomes" id="UP001341840">
    <property type="component" value="Unassembled WGS sequence"/>
</dbReference>
<feature type="compositionally biased region" description="Basic and acidic residues" evidence="1">
    <location>
        <begin position="13"/>
        <end position="26"/>
    </location>
</feature>
<name>A0ABU6R5N5_9FABA</name>